<gene>
    <name evidence="2" type="ORF">ADS77_02310</name>
</gene>
<evidence type="ECO:0000313" key="2">
    <source>
        <dbReference type="EMBL" id="KPH65127.1"/>
    </source>
</evidence>
<evidence type="ECO:0000313" key="3">
    <source>
        <dbReference type="Proteomes" id="UP000037848"/>
    </source>
</evidence>
<dbReference type="PATRIC" id="fig|187330.3.peg.496"/>
<proteinExistence type="predicted"/>
<dbReference type="AlphaFoldDB" id="A0A0N1MVG8"/>
<evidence type="ECO:0000256" key="1">
    <source>
        <dbReference type="SAM" id="MobiDB-lite"/>
    </source>
</evidence>
<reference evidence="2 3" key="1">
    <citation type="submission" date="2015-08" db="EMBL/GenBank/DDBJ databases">
        <title>Draft Genome Sequence of Pseudoalteromonas porphyrae UCD-SED14.</title>
        <authorList>
            <person name="Coil D.A."/>
            <person name="Jospin G."/>
            <person name="Lee R.D."/>
            <person name="Eisen J.A."/>
        </authorList>
    </citation>
    <scope>NUCLEOTIDE SEQUENCE [LARGE SCALE GENOMIC DNA]</scope>
    <source>
        <strain evidence="2 3">UCD-SED14</strain>
    </source>
</reference>
<dbReference type="Proteomes" id="UP000037848">
    <property type="component" value="Unassembled WGS sequence"/>
</dbReference>
<dbReference type="Pfam" id="PF05258">
    <property type="entry name" value="DciA"/>
    <property type="match status" value="1"/>
</dbReference>
<dbReference type="STRING" id="187330.AMS58_07520"/>
<dbReference type="RefSeq" id="WP_054452741.1">
    <property type="nucleotide sequence ID" value="NZ_LHPH01000002.1"/>
</dbReference>
<name>A0A0N1MVG8_9GAMM</name>
<comment type="caution">
    <text evidence="2">The sequence shown here is derived from an EMBL/GenBank/DDBJ whole genome shotgun (WGS) entry which is preliminary data.</text>
</comment>
<keyword evidence="3" id="KW-1185">Reference proteome</keyword>
<accession>A0A0N1MVG8</accession>
<dbReference type="OrthoDB" id="5767011at2"/>
<feature type="region of interest" description="Disordered" evidence="1">
    <location>
        <begin position="103"/>
        <end position="130"/>
    </location>
</feature>
<dbReference type="InterPro" id="IPR007922">
    <property type="entry name" value="DciA-like"/>
</dbReference>
<dbReference type="EMBL" id="LHPH01000002">
    <property type="protein sequence ID" value="KPH65127.1"/>
    <property type="molecule type" value="Genomic_DNA"/>
</dbReference>
<protein>
    <submittedName>
        <fullName evidence="2">RNA-binding protein</fullName>
    </submittedName>
</protein>
<organism evidence="2 3">
    <name type="scientific">Pseudoalteromonas porphyrae</name>
    <dbReference type="NCBI Taxonomy" id="187330"/>
    <lineage>
        <taxon>Bacteria</taxon>
        <taxon>Pseudomonadati</taxon>
        <taxon>Pseudomonadota</taxon>
        <taxon>Gammaproteobacteria</taxon>
        <taxon>Alteromonadales</taxon>
        <taxon>Pseudoalteromonadaceae</taxon>
        <taxon>Pseudoalteromonas</taxon>
    </lineage>
</organism>
<sequence>MAKDRFAPKPLNDIMAGLSGRLASYAGKSQALDKQQTLLSDFLGANLGSKCRVSNYRDGTLMIEAVSAPIALRLNYLKMDMLSHFRAAGMAELGQIKITANPQTTQRLSPNTTTKMNNNAPAAKQPPMSEQTADYLTAIASNAPPSLKAKLERLARHGKK</sequence>
<feature type="compositionally biased region" description="Polar residues" evidence="1">
    <location>
        <begin position="103"/>
        <end position="120"/>
    </location>
</feature>